<reference evidence="1 2" key="1">
    <citation type="submission" date="2016-04" db="EMBL/GenBank/DDBJ databases">
        <title>Genome analyses suggest a sexual origin of heterokaryosis in a supposedly ancient asexual fungus.</title>
        <authorList>
            <person name="Ropars J."/>
            <person name="Sedzielewska K."/>
            <person name="Noel J."/>
            <person name="Charron P."/>
            <person name="Farinelli L."/>
            <person name="Marton T."/>
            <person name="Kruger M."/>
            <person name="Pelin A."/>
            <person name="Brachmann A."/>
            <person name="Corradi N."/>
        </authorList>
    </citation>
    <scope>NUCLEOTIDE SEQUENCE [LARGE SCALE GENOMIC DNA]</scope>
    <source>
        <strain evidence="1 2">A5</strain>
    </source>
</reference>
<name>A0A2N0NK73_9GLOM</name>
<evidence type="ECO:0000313" key="2">
    <source>
        <dbReference type="Proteomes" id="UP000232722"/>
    </source>
</evidence>
<proteinExistence type="predicted"/>
<evidence type="ECO:0000313" key="1">
    <source>
        <dbReference type="EMBL" id="PKB94972.1"/>
    </source>
</evidence>
<protein>
    <submittedName>
        <fullName evidence="1">Uncharacterized protein</fullName>
    </submittedName>
</protein>
<accession>A0A2N0NK73</accession>
<reference evidence="1 2" key="2">
    <citation type="submission" date="2017-09" db="EMBL/GenBank/DDBJ databases">
        <title>Extensive intraspecific genome diversity in a model arbuscular mycorrhizal fungus.</title>
        <authorList>
            <person name="Chen E.C."/>
            <person name="Morin E."/>
            <person name="Beaudet D."/>
            <person name="Noel J."/>
            <person name="Ndikumana S."/>
            <person name="Charron P."/>
            <person name="St-Onge C."/>
            <person name="Giorgi J."/>
            <person name="Grigoriev I.V."/>
            <person name="Roux C."/>
            <person name="Martin F.M."/>
            <person name="Corradi N."/>
        </authorList>
    </citation>
    <scope>NUCLEOTIDE SEQUENCE [LARGE SCALE GENOMIC DNA]</scope>
    <source>
        <strain evidence="1 2">A5</strain>
    </source>
</reference>
<comment type="caution">
    <text evidence="1">The sequence shown here is derived from an EMBL/GenBank/DDBJ whole genome shotgun (WGS) entry which is preliminary data.</text>
</comment>
<gene>
    <name evidence="1" type="ORF">RhiirA5_437660</name>
</gene>
<sequence length="73" mass="8463">MANILIKFILAFKELIWKPRCEQRADASYDRLAAELYARNNTEHNQGCIFDPKILAAIRIQPNWITISNTTID</sequence>
<dbReference type="EMBL" id="LLXJ01005313">
    <property type="protein sequence ID" value="PKB94972.1"/>
    <property type="molecule type" value="Genomic_DNA"/>
</dbReference>
<organism evidence="1 2">
    <name type="scientific">Rhizophagus irregularis</name>
    <dbReference type="NCBI Taxonomy" id="588596"/>
    <lineage>
        <taxon>Eukaryota</taxon>
        <taxon>Fungi</taxon>
        <taxon>Fungi incertae sedis</taxon>
        <taxon>Mucoromycota</taxon>
        <taxon>Glomeromycotina</taxon>
        <taxon>Glomeromycetes</taxon>
        <taxon>Glomerales</taxon>
        <taxon>Glomeraceae</taxon>
        <taxon>Rhizophagus</taxon>
    </lineage>
</organism>
<dbReference type="AlphaFoldDB" id="A0A2N0NK73"/>
<dbReference type="Proteomes" id="UP000232722">
    <property type="component" value="Unassembled WGS sequence"/>
</dbReference>